<dbReference type="AlphaFoldDB" id="A0A5N6KMK4"/>
<dbReference type="PANTHER" id="PTHR36223:SF1">
    <property type="entry name" value="TRANSCRIPTION ELONGATION FACTOR EAF N-TERMINAL DOMAIN-CONTAINING PROTEIN"/>
    <property type="match status" value="1"/>
</dbReference>
<evidence type="ECO:0000256" key="1">
    <source>
        <dbReference type="SAM" id="MobiDB-lite"/>
    </source>
</evidence>
<gene>
    <name evidence="3" type="ORF">EYC80_003767</name>
</gene>
<feature type="domain" description="DUF7918" evidence="2">
    <location>
        <begin position="9"/>
        <end position="104"/>
    </location>
</feature>
<dbReference type="Proteomes" id="UP000326757">
    <property type="component" value="Unassembled WGS sequence"/>
</dbReference>
<comment type="caution">
    <text evidence="3">The sequence shown here is derived from an EMBL/GenBank/DDBJ whole genome shotgun (WGS) entry which is preliminary data.</text>
</comment>
<dbReference type="Pfam" id="PF25534">
    <property type="entry name" value="DUF7918"/>
    <property type="match status" value="1"/>
</dbReference>
<evidence type="ECO:0000313" key="4">
    <source>
        <dbReference type="Proteomes" id="UP000326757"/>
    </source>
</evidence>
<proteinExistence type="predicted"/>
<evidence type="ECO:0000313" key="3">
    <source>
        <dbReference type="EMBL" id="KAB8304359.1"/>
    </source>
</evidence>
<dbReference type="EMBL" id="VIGI01000001">
    <property type="protein sequence ID" value="KAB8304359.1"/>
    <property type="molecule type" value="Genomic_DNA"/>
</dbReference>
<keyword evidence="4" id="KW-1185">Reference proteome</keyword>
<sequence>MAVLNDVRGIQVTVRVDGKALEEYDDDDVETVPGDAGEYRALRTVAKYIESCTDKNFDIKYQVDDEYKFDSPHLTFSTYVDGTKVSGGFVANRDPCYRKNTVEGLRSKFDNDLKVHRRGAKRPSHDSSLSCTKLNVDTSEVVHEKALKGRALSHSIGLGASQPISRLPYFGSKSLQSLLIIERTILDLENLNAAQKAKLQKFLGNLMGSGSSGNENKIKQGEKKIKRERKEDGSGSNANKRSSRGKRVEIDLTGDDSG</sequence>
<feature type="compositionally biased region" description="Basic and acidic residues" evidence="1">
    <location>
        <begin position="216"/>
        <end position="233"/>
    </location>
</feature>
<organism evidence="3 4">
    <name type="scientific">Monilinia laxa</name>
    <name type="common">Brown rot fungus</name>
    <name type="synonym">Sclerotinia laxa</name>
    <dbReference type="NCBI Taxonomy" id="61186"/>
    <lineage>
        <taxon>Eukaryota</taxon>
        <taxon>Fungi</taxon>
        <taxon>Dikarya</taxon>
        <taxon>Ascomycota</taxon>
        <taxon>Pezizomycotina</taxon>
        <taxon>Leotiomycetes</taxon>
        <taxon>Helotiales</taxon>
        <taxon>Sclerotiniaceae</taxon>
        <taxon>Monilinia</taxon>
    </lineage>
</organism>
<accession>A0A5N6KMK4</accession>
<name>A0A5N6KMK4_MONLA</name>
<dbReference type="InterPro" id="IPR057678">
    <property type="entry name" value="DUF7918"/>
</dbReference>
<dbReference type="OrthoDB" id="3364132at2759"/>
<reference evidence="3 4" key="1">
    <citation type="submission" date="2019-06" db="EMBL/GenBank/DDBJ databases">
        <title>Genome Sequence of the Brown Rot Fungal Pathogen Monilinia laxa.</title>
        <authorList>
            <person name="De Miccolis Angelini R.M."/>
            <person name="Landi L."/>
            <person name="Abate D."/>
            <person name="Pollastro S."/>
            <person name="Romanazzi G."/>
            <person name="Faretra F."/>
        </authorList>
    </citation>
    <scope>NUCLEOTIDE SEQUENCE [LARGE SCALE GENOMIC DNA]</scope>
    <source>
        <strain evidence="3 4">Mlax316</strain>
    </source>
</reference>
<dbReference type="PANTHER" id="PTHR36223">
    <property type="entry name" value="BETA-LACTAMASE-TYPE TRANSPEPTIDASE FOLD DOMAIN CONTAINING PROTEIN"/>
    <property type="match status" value="1"/>
</dbReference>
<protein>
    <recommendedName>
        <fullName evidence="2">DUF7918 domain-containing protein</fullName>
    </recommendedName>
</protein>
<evidence type="ECO:0000259" key="2">
    <source>
        <dbReference type="Pfam" id="PF25534"/>
    </source>
</evidence>
<feature type="region of interest" description="Disordered" evidence="1">
    <location>
        <begin position="206"/>
        <end position="258"/>
    </location>
</feature>